<dbReference type="Pfam" id="PF00535">
    <property type="entry name" value="Glycos_transf_2"/>
    <property type="match status" value="1"/>
</dbReference>
<evidence type="ECO:0000256" key="1">
    <source>
        <dbReference type="ARBA" id="ARBA00006739"/>
    </source>
</evidence>
<dbReference type="GO" id="GO:0102096">
    <property type="term" value="F:decaprenyl-N-acetyl-alpha-D-glucosaminyl-pyrophosphate:dTDP-alpha-L-rhamnose rhamnosyltransferase activity"/>
    <property type="evidence" value="ECO:0007669"/>
    <property type="project" value="UniProtKB-EC"/>
</dbReference>
<keyword evidence="2 5" id="KW-0328">Glycosyltransferase</keyword>
<keyword evidence="3 5" id="KW-0808">Transferase</keyword>
<evidence type="ECO:0000256" key="2">
    <source>
        <dbReference type="ARBA" id="ARBA00022676"/>
    </source>
</evidence>
<protein>
    <submittedName>
        <fullName evidence="5">N-acetylglucosaminyl-diphospho-decaprenol L-rhamnosyltransferase</fullName>
        <ecNumber evidence="5">2.4.1.289</ecNumber>
    </submittedName>
</protein>
<feature type="non-terminal residue" evidence="5">
    <location>
        <position position="211"/>
    </location>
</feature>
<evidence type="ECO:0000313" key="5">
    <source>
        <dbReference type="EMBL" id="KAA6306040.1"/>
    </source>
</evidence>
<dbReference type="EC" id="2.4.1.289" evidence="5"/>
<dbReference type="AlphaFoldDB" id="A0A5J4PAL9"/>
<evidence type="ECO:0000259" key="4">
    <source>
        <dbReference type="Pfam" id="PF00535"/>
    </source>
</evidence>
<organism evidence="5">
    <name type="scientific">termite gut metagenome</name>
    <dbReference type="NCBI Taxonomy" id="433724"/>
    <lineage>
        <taxon>unclassified sequences</taxon>
        <taxon>metagenomes</taxon>
        <taxon>organismal metagenomes</taxon>
    </lineage>
</organism>
<dbReference type="InterPro" id="IPR029044">
    <property type="entry name" value="Nucleotide-diphossugar_trans"/>
</dbReference>
<feature type="non-terminal residue" evidence="5">
    <location>
        <position position="1"/>
    </location>
</feature>
<dbReference type="SUPFAM" id="SSF53448">
    <property type="entry name" value="Nucleotide-diphospho-sugar transferases"/>
    <property type="match status" value="1"/>
</dbReference>
<name>A0A5J4PAL9_9ZZZZ</name>
<feature type="domain" description="Glycosyltransferase 2-like" evidence="4">
    <location>
        <begin position="7"/>
        <end position="164"/>
    </location>
</feature>
<dbReference type="CDD" id="cd04186">
    <property type="entry name" value="GT_2_like_c"/>
    <property type="match status" value="1"/>
</dbReference>
<dbReference type="PANTHER" id="PTHR43179:SF12">
    <property type="entry name" value="GALACTOFURANOSYLTRANSFERASE GLFT2"/>
    <property type="match status" value="1"/>
</dbReference>
<dbReference type="Gene3D" id="3.90.550.10">
    <property type="entry name" value="Spore Coat Polysaccharide Biosynthesis Protein SpsA, Chain A"/>
    <property type="match status" value="1"/>
</dbReference>
<evidence type="ECO:0000256" key="3">
    <source>
        <dbReference type="ARBA" id="ARBA00022679"/>
    </source>
</evidence>
<proteinExistence type="inferred from homology"/>
<reference evidence="5" key="1">
    <citation type="submission" date="2019-03" db="EMBL/GenBank/DDBJ databases">
        <title>Single cell metagenomics reveals metabolic interactions within the superorganism composed of flagellate Streblomastix strix and complex community of Bacteroidetes bacteria on its surface.</title>
        <authorList>
            <person name="Treitli S.C."/>
            <person name="Kolisko M."/>
            <person name="Husnik F."/>
            <person name="Keeling P."/>
            <person name="Hampl V."/>
        </authorList>
    </citation>
    <scope>NUCLEOTIDE SEQUENCE</scope>
    <source>
        <strain evidence="5">STM</strain>
    </source>
</reference>
<dbReference type="EMBL" id="SNRY01010219">
    <property type="protein sequence ID" value="KAA6306040.1"/>
    <property type="molecule type" value="Genomic_DNA"/>
</dbReference>
<dbReference type="InterPro" id="IPR001173">
    <property type="entry name" value="Glyco_trans_2-like"/>
</dbReference>
<sequence length="211" mass="23989">AVATCDMLESLYASGYSELEVFVVDNASHDNKPEIIKEKYPQVIFIQSDKNLGFAGGNNLAVRKAQGEYLYLLNNDTVVPPNHIHHLVNVLQNQAADVVCPKIKLFDNPDIIMFAGYTELTPYTLRNSITGFGERDNGQYDRQSESAYAHGAAMMLKRKVIEQVGLMNEQYFLYYEELDWSVRIRKAGYRIYYTPVTHILHKESLATGRNS</sequence>
<comment type="caution">
    <text evidence="5">The sequence shown here is derived from an EMBL/GenBank/DDBJ whole genome shotgun (WGS) entry which is preliminary data.</text>
</comment>
<dbReference type="PANTHER" id="PTHR43179">
    <property type="entry name" value="RHAMNOSYLTRANSFERASE WBBL"/>
    <property type="match status" value="1"/>
</dbReference>
<accession>A0A5J4PAL9</accession>
<gene>
    <name evidence="5" type="ORF">EZS27_042305</name>
</gene>
<comment type="similarity">
    <text evidence="1">Belongs to the glycosyltransferase 2 family.</text>
</comment>